<organism evidence="3 4">
    <name type="scientific">Iningainema tapete BLCC-T55</name>
    <dbReference type="NCBI Taxonomy" id="2748662"/>
    <lineage>
        <taxon>Bacteria</taxon>
        <taxon>Bacillati</taxon>
        <taxon>Cyanobacteriota</taxon>
        <taxon>Cyanophyceae</taxon>
        <taxon>Nostocales</taxon>
        <taxon>Scytonemataceae</taxon>
        <taxon>Iningainema tapete</taxon>
    </lineage>
</organism>
<sequence length="1011" mass="102429">MSGVSIRLYYWQGLGIAIASTIILWANSVSAEITPDETLPNISNVRLEGNIRIIEGGTTRGANLFHSFGEFSVPTSSAALFNNAPDIQNIISRVTGNSVSAIDGLIKTNGAANLFLINPSGIIFGANARLDIGGSFLASTASSLKFADSFEFSATNPQTTPLLTISAPMGLQYGDAKSIQVRGSILNVKPGQTLALVGGDVSVEGGALRSPSGKIELGGVADSGIVEIKGQQLEGVFRLTSLLFPETVARANILLKNSAFVDVTGAGGGSIAINARNLDVVEGSFLFAGIGQGLGSPNAVAGDITLNATEDIKFVESNVFNNVRSLAVGNGGNINISARFLSLTDGALLSASTFGKGNAGNINIDVKDAVTISGVKDGIPSTISSSVITGAKGNGGNIRIESGSLSITDGAGVSTSTDGEGNAGNVKVGVRDSVFLSNAIILSTVEAGGLGKGGDIDITAVTLSLFDGAQLGTSVFKALDNQSVERRDAGNININVTGAVTISGVKDGFPSGIGSGVGTGAKGNGGNIHIFSSSLSLTDGALLSASTFGEGNAGDINIDATGVTISGVKDGFPSGIETGVGRGAKGTGGNIRISTDSLSITDGAILVASTRGEGNAGNVNLNVRDAMTISGRKNGFSSGIGSSVGRGAKGTGGNIRISTDSLSITDGAALVASTFGEGNAGNVNIDATSVVSISGQKDGSSSGIGSSVESEAVGKGGDINISTERLFLKDAAQITASSIGNGAAGNLDVNARTIFLDNSTLSTDTRSRDNNPNIEQATINLLARDLVLLRRNSKISTDASGENIIGGNININSNFLAAAENSDITANSTDFRGGNVRINSKGIFGIQFRDVPSDFTSDITATGATRELSGNVEITPPEIDPTSGLIELPTNLIDASNQISTACTPGSRQFQNTFVSTGRGGLPMSPTEPLQDSSTLSTWVRLRGKPENSAKATVETQPAASSTSSKVAAAPQIVEASGWVVDGNGNIELVAQAPIILHSSWQTPTSCPVSQ</sequence>
<feature type="region of interest" description="Disordered" evidence="1">
    <location>
        <begin position="947"/>
        <end position="968"/>
    </location>
</feature>
<evidence type="ECO:0000313" key="3">
    <source>
        <dbReference type="EMBL" id="MBD2771815.1"/>
    </source>
</evidence>
<protein>
    <submittedName>
        <fullName evidence="3">Filamentous hemagglutinin N-terminal domain-containing protein</fullName>
    </submittedName>
</protein>
<proteinExistence type="predicted"/>
<name>A0A8J6XB51_9CYAN</name>
<evidence type="ECO:0000259" key="2">
    <source>
        <dbReference type="SMART" id="SM00912"/>
    </source>
</evidence>
<dbReference type="InterPro" id="IPR012334">
    <property type="entry name" value="Pectin_lyas_fold"/>
</dbReference>
<dbReference type="RefSeq" id="WP_190826108.1">
    <property type="nucleotide sequence ID" value="NZ_CAWPPI010000029.1"/>
</dbReference>
<dbReference type="InterPro" id="IPR008638">
    <property type="entry name" value="FhaB/CdiA-like_TPS"/>
</dbReference>
<keyword evidence="4" id="KW-1185">Reference proteome</keyword>
<feature type="domain" description="Filamentous haemagglutinin FhaB/tRNA nuclease CdiA-like TPS" evidence="2">
    <location>
        <begin position="36"/>
        <end position="147"/>
    </location>
</feature>
<reference evidence="3" key="1">
    <citation type="submission" date="2020-09" db="EMBL/GenBank/DDBJ databases">
        <title>Iningainema tapete sp. nov. (Scytonemataceae, Cyanobacteria) from greenhouses in central Florida (USA) produces two types of nodularin with biosynthetic potential for microcystin-LR and anabaenopeptins.</title>
        <authorList>
            <person name="Berthold D.E."/>
            <person name="Lefler F.W."/>
            <person name="Huang I.-S."/>
            <person name="Abdulla H."/>
            <person name="Zimba P.V."/>
            <person name="Laughinghouse H.D. IV."/>
        </authorList>
    </citation>
    <scope>NUCLEOTIDE SEQUENCE</scope>
    <source>
        <strain evidence="3">BLCCT55</strain>
    </source>
</reference>
<evidence type="ECO:0000256" key="1">
    <source>
        <dbReference type="SAM" id="MobiDB-lite"/>
    </source>
</evidence>
<dbReference type="EMBL" id="JACXAE010000029">
    <property type="protein sequence ID" value="MBD2771815.1"/>
    <property type="molecule type" value="Genomic_DNA"/>
</dbReference>
<dbReference type="NCBIfam" id="TIGR01901">
    <property type="entry name" value="adhes_NPXG"/>
    <property type="match status" value="1"/>
</dbReference>
<dbReference type="Gene3D" id="2.160.20.10">
    <property type="entry name" value="Single-stranded right-handed beta-helix, Pectin lyase-like"/>
    <property type="match status" value="3"/>
</dbReference>
<comment type="caution">
    <text evidence="3">The sequence shown here is derived from an EMBL/GenBank/DDBJ whole genome shotgun (WGS) entry which is preliminary data.</text>
</comment>
<dbReference type="InterPro" id="IPR011050">
    <property type="entry name" value="Pectin_lyase_fold/virulence"/>
</dbReference>
<dbReference type="SMART" id="SM00912">
    <property type="entry name" value="Haemagg_act"/>
    <property type="match status" value="1"/>
</dbReference>
<gene>
    <name evidence="3" type="ORF">ICL16_06840</name>
</gene>
<dbReference type="SUPFAM" id="SSF51126">
    <property type="entry name" value="Pectin lyase-like"/>
    <property type="match status" value="4"/>
</dbReference>
<dbReference type="Proteomes" id="UP000629098">
    <property type="component" value="Unassembled WGS sequence"/>
</dbReference>
<dbReference type="AlphaFoldDB" id="A0A8J6XB51"/>
<evidence type="ECO:0000313" key="4">
    <source>
        <dbReference type="Proteomes" id="UP000629098"/>
    </source>
</evidence>
<feature type="compositionally biased region" description="Low complexity" evidence="1">
    <location>
        <begin position="959"/>
        <end position="968"/>
    </location>
</feature>
<dbReference type="Pfam" id="PF05860">
    <property type="entry name" value="TPS"/>
    <property type="match status" value="1"/>
</dbReference>
<accession>A0A8J6XB51</accession>